<accession>A0A517WFU5</accession>
<protein>
    <recommendedName>
        <fullName evidence="3">HNH endonuclease</fullName>
    </recommendedName>
</protein>
<name>A0A517WFU5_9PLAN</name>
<dbReference type="EMBL" id="CP036347">
    <property type="protein sequence ID" value="QDU04142.1"/>
    <property type="molecule type" value="Genomic_DNA"/>
</dbReference>
<dbReference type="Proteomes" id="UP000320722">
    <property type="component" value="Chromosome"/>
</dbReference>
<organism evidence="1 2">
    <name type="scientific">Gimesia chilikensis</name>
    <dbReference type="NCBI Taxonomy" id="2605989"/>
    <lineage>
        <taxon>Bacteria</taxon>
        <taxon>Pseudomonadati</taxon>
        <taxon>Planctomycetota</taxon>
        <taxon>Planctomycetia</taxon>
        <taxon>Planctomycetales</taxon>
        <taxon>Planctomycetaceae</taxon>
        <taxon>Gimesia</taxon>
    </lineage>
</organism>
<evidence type="ECO:0008006" key="3">
    <source>
        <dbReference type="Google" id="ProtNLM"/>
    </source>
</evidence>
<proteinExistence type="predicted"/>
<reference evidence="1 2" key="1">
    <citation type="submission" date="2019-02" db="EMBL/GenBank/DDBJ databases">
        <title>Deep-cultivation of Planctomycetes and their phenomic and genomic characterization uncovers novel biology.</title>
        <authorList>
            <person name="Wiegand S."/>
            <person name="Jogler M."/>
            <person name="Boedeker C."/>
            <person name="Pinto D."/>
            <person name="Vollmers J."/>
            <person name="Rivas-Marin E."/>
            <person name="Kohn T."/>
            <person name="Peeters S.H."/>
            <person name="Heuer A."/>
            <person name="Rast P."/>
            <person name="Oberbeckmann S."/>
            <person name="Bunk B."/>
            <person name="Jeske O."/>
            <person name="Meyerdierks A."/>
            <person name="Storesund J.E."/>
            <person name="Kallscheuer N."/>
            <person name="Luecker S."/>
            <person name="Lage O.M."/>
            <person name="Pohl T."/>
            <person name="Merkel B.J."/>
            <person name="Hornburger P."/>
            <person name="Mueller R.-W."/>
            <person name="Bruemmer F."/>
            <person name="Labrenz M."/>
            <person name="Spormann A.M."/>
            <person name="Op den Camp H."/>
            <person name="Overmann J."/>
            <person name="Amann R."/>
            <person name="Jetten M.S.M."/>
            <person name="Mascher T."/>
            <person name="Medema M.H."/>
            <person name="Devos D.P."/>
            <person name="Kaster A.-K."/>
            <person name="Ovreas L."/>
            <person name="Rohde M."/>
            <person name="Galperin M.Y."/>
            <person name="Jogler C."/>
        </authorList>
    </citation>
    <scope>NUCLEOTIDE SEQUENCE [LARGE SCALE GENOMIC DNA]</scope>
    <source>
        <strain evidence="1 2">V6</strain>
    </source>
</reference>
<dbReference type="AlphaFoldDB" id="A0A517WFU5"/>
<evidence type="ECO:0000313" key="2">
    <source>
        <dbReference type="Proteomes" id="UP000320722"/>
    </source>
</evidence>
<gene>
    <name evidence="1" type="ORF">V6x_38690</name>
</gene>
<sequence>MEQLMDLADDRLLNGCIYCGGPAETRDHVPSRILIESPYPENLPVVGACRSCNNSFSKDEQYFVCLIESAIAGSTNPDMIRRTSVAKALRRSPALRTQIESMKSKTGVPTVFEAEPERVKNVLLKLARGHAAFELSQLCREEPDCFIWWPISIMSSEEREAFDAGHLVEQLGEIGSRGSQRIVMTEVSLRSMSGELTKLRLLINGWLNVQKGFYRYIAIDDYSEIRIKIVIAEYLACEVAWMK</sequence>
<dbReference type="RefSeq" id="WP_145041939.1">
    <property type="nucleotide sequence ID" value="NZ_CP036347.1"/>
</dbReference>
<evidence type="ECO:0000313" key="1">
    <source>
        <dbReference type="EMBL" id="QDU04142.1"/>
    </source>
</evidence>